<dbReference type="PIRSF" id="PIRSF000196">
    <property type="entry name" value="Pro_dehydrog"/>
    <property type="match status" value="1"/>
</dbReference>
<feature type="binding site" evidence="10">
    <location>
        <position position="165"/>
    </location>
    <ligand>
        <name>FAD</name>
        <dbReference type="ChEBI" id="CHEBI:57692"/>
    </ligand>
</feature>
<comment type="caution">
    <text evidence="12">The sequence shown here is derived from an EMBL/GenBank/DDBJ whole genome shotgun (WGS) entry which is preliminary data.</text>
</comment>
<evidence type="ECO:0000256" key="2">
    <source>
        <dbReference type="ARBA" id="ARBA00012695"/>
    </source>
</evidence>
<dbReference type="EC" id="1.5.5.2" evidence="2"/>
<feature type="binding site" evidence="9">
    <location>
        <position position="291"/>
    </location>
    <ligand>
        <name>substrate</name>
    </ligand>
</feature>
<dbReference type="RefSeq" id="WP_148928194.1">
    <property type="nucleotide sequence ID" value="NZ_VNHS01000002.1"/>
</dbReference>
<dbReference type="InterPro" id="IPR015659">
    <property type="entry name" value="Proline_oxidase"/>
</dbReference>
<dbReference type="PANTHER" id="PTHR13914">
    <property type="entry name" value="PROLINE OXIDASE"/>
    <property type="match status" value="1"/>
</dbReference>
<comment type="catalytic activity">
    <reaction evidence="8">
        <text>L-proline + a quinone = (S)-1-pyrroline-5-carboxylate + a quinol + H(+)</text>
        <dbReference type="Rhea" id="RHEA:23784"/>
        <dbReference type="ChEBI" id="CHEBI:15378"/>
        <dbReference type="ChEBI" id="CHEBI:17388"/>
        <dbReference type="ChEBI" id="CHEBI:24646"/>
        <dbReference type="ChEBI" id="CHEBI:60039"/>
        <dbReference type="ChEBI" id="CHEBI:132124"/>
        <dbReference type="EC" id="1.5.5.2"/>
    </reaction>
</comment>
<evidence type="ECO:0000256" key="7">
    <source>
        <dbReference type="ARBA" id="ARBA00023062"/>
    </source>
</evidence>
<dbReference type="UniPathway" id="UPA00261">
    <property type="reaction ID" value="UER00373"/>
</dbReference>
<keyword evidence="13" id="KW-1185">Reference proteome</keyword>
<organism evidence="12 13">
    <name type="scientific">Paenibacillus methanolicus</name>
    <dbReference type="NCBI Taxonomy" id="582686"/>
    <lineage>
        <taxon>Bacteria</taxon>
        <taxon>Bacillati</taxon>
        <taxon>Bacillota</taxon>
        <taxon>Bacilli</taxon>
        <taxon>Bacillales</taxon>
        <taxon>Paenibacillaceae</taxon>
        <taxon>Paenibacillus</taxon>
    </lineage>
</organism>
<dbReference type="InterPro" id="IPR029041">
    <property type="entry name" value="FAD-linked_oxidoreductase-like"/>
</dbReference>
<proteinExistence type="predicted"/>
<comment type="cofactor">
    <cofactor evidence="10">
        <name>FAD</name>
        <dbReference type="ChEBI" id="CHEBI:57692"/>
    </cofactor>
    <text evidence="10">Binds 1 FAD per subunit.</text>
</comment>
<dbReference type="GO" id="GO:0010133">
    <property type="term" value="P:L-proline catabolic process to L-glutamate"/>
    <property type="evidence" value="ECO:0007669"/>
    <property type="project" value="UniProtKB-UniPathway"/>
</dbReference>
<sequence length="310" mass="35044">MDAGTRLFRTALLGLAGNRAARKLSERYGMRLGAGRFVAGETMEDALKHAKRLNDAGIAVTLDLLGESIQSLEEAKASELGYVDLLQAIDRDQINGNVSLKPTQFGLALDPDSCYDSIRTVVREADRLGLFVRLDMEDSPWTDATIDIVRRLHAEGLKNVGTVIQAYLYRSVQDVKQLSAERVNLRLVKGAYKEPASIAFPAKKDVDSNMRRLIRTRLESGEYTAIATHDETIIRWVKSYARSRRIPRTAFEFQMLYGIRTPLQESLAREGYTVRSYVPFGRSWYPYFVRRLAERPANVTFIVKSLFTRG</sequence>
<evidence type="ECO:0000259" key="11">
    <source>
        <dbReference type="Pfam" id="PF01619"/>
    </source>
</evidence>
<dbReference type="SUPFAM" id="SSF51730">
    <property type="entry name" value="FAD-linked oxidoreductase"/>
    <property type="match status" value="1"/>
</dbReference>
<keyword evidence="7" id="KW-0642">Proline metabolism</keyword>
<dbReference type="GO" id="GO:0000166">
    <property type="term" value="F:nucleotide binding"/>
    <property type="evidence" value="ECO:0007669"/>
    <property type="project" value="UniProtKB-KW"/>
</dbReference>
<evidence type="ECO:0000256" key="9">
    <source>
        <dbReference type="PIRSR" id="PIRSR000196-1"/>
    </source>
</evidence>
<comment type="pathway">
    <text evidence="1">Amino-acid degradation; L-proline degradation into L-glutamate; L-glutamate from L-proline: step 1/2.</text>
</comment>
<gene>
    <name evidence="12" type="ORF">BCM02_102261</name>
</gene>
<dbReference type="Gene3D" id="3.20.20.220">
    <property type="match status" value="1"/>
</dbReference>
<keyword evidence="5 10" id="KW-0274">FAD</keyword>
<feature type="binding site" evidence="10">
    <location>
        <position position="203"/>
    </location>
    <ligand>
        <name>FAD</name>
        <dbReference type="ChEBI" id="CHEBI:57692"/>
    </ligand>
</feature>
<feature type="domain" description="Proline dehydrogenase" evidence="11">
    <location>
        <begin position="46"/>
        <end position="302"/>
    </location>
</feature>
<dbReference type="InterPro" id="IPR008219">
    <property type="entry name" value="PRODH_bac_arc"/>
</dbReference>
<reference evidence="12 13" key="1">
    <citation type="submission" date="2019-07" db="EMBL/GenBank/DDBJ databases">
        <title>Genomic Encyclopedia of Type Strains, Phase III (KMG-III): the genomes of soil and plant-associated and newly described type strains.</title>
        <authorList>
            <person name="Whitman W."/>
        </authorList>
    </citation>
    <scope>NUCLEOTIDE SEQUENCE [LARGE SCALE GENOMIC DNA]</scope>
    <source>
        <strain evidence="12 13">BL24</strain>
    </source>
</reference>
<evidence type="ECO:0000313" key="12">
    <source>
        <dbReference type="EMBL" id="TYP77700.1"/>
    </source>
</evidence>
<keyword evidence="6" id="KW-0560">Oxidoreductase</keyword>
<dbReference type="AlphaFoldDB" id="A0A5S5CH83"/>
<keyword evidence="3" id="KW-0285">Flavoprotein</keyword>
<dbReference type="PANTHER" id="PTHR13914:SF0">
    <property type="entry name" value="PROLINE DEHYDROGENASE 1, MITOCHONDRIAL"/>
    <property type="match status" value="1"/>
</dbReference>
<accession>A0A5S5CH83</accession>
<dbReference type="InterPro" id="IPR002872">
    <property type="entry name" value="Proline_DH_dom"/>
</dbReference>
<evidence type="ECO:0000256" key="6">
    <source>
        <dbReference type="ARBA" id="ARBA00023002"/>
    </source>
</evidence>
<evidence type="ECO:0000313" key="13">
    <source>
        <dbReference type="Proteomes" id="UP000323257"/>
    </source>
</evidence>
<dbReference type="Pfam" id="PF01619">
    <property type="entry name" value="Pro_dh"/>
    <property type="match status" value="1"/>
</dbReference>
<feature type="binding site" evidence="10">
    <location>
        <begin position="189"/>
        <end position="191"/>
    </location>
    <ligand>
        <name>FAD</name>
        <dbReference type="ChEBI" id="CHEBI:57692"/>
    </ligand>
</feature>
<dbReference type="Proteomes" id="UP000323257">
    <property type="component" value="Unassembled WGS sequence"/>
</dbReference>
<feature type="binding site" evidence="9">
    <location>
        <position position="101"/>
    </location>
    <ligand>
        <name>substrate</name>
    </ligand>
</feature>
<dbReference type="OrthoDB" id="9773461at2"/>
<feature type="binding site" evidence="10">
    <location>
        <begin position="228"/>
        <end position="229"/>
    </location>
    <ligand>
        <name>FAD</name>
        <dbReference type="ChEBI" id="CHEBI:57692"/>
    </ligand>
</feature>
<dbReference type="GO" id="GO:0004657">
    <property type="term" value="F:proline dehydrogenase activity"/>
    <property type="evidence" value="ECO:0007669"/>
    <property type="project" value="UniProtKB-EC"/>
</dbReference>
<protein>
    <recommendedName>
        <fullName evidence="2">proline dehydrogenase</fullName>
        <ecNumber evidence="2">1.5.5.2</ecNumber>
    </recommendedName>
</protein>
<feature type="binding site" evidence="9">
    <location>
        <position position="290"/>
    </location>
    <ligand>
        <name>substrate</name>
    </ligand>
</feature>
<evidence type="ECO:0000256" key="10">
    <source>
        <dbReference type="PIRSR" id="PIRSR000196-2"/>
    </source>
</evidence>
<dbReference type="EMBL" id="VNHS01000002">
    <property type="protein sequence ID" value="TYP77700.1"/>
    <property type="molecule type" value="Genomic_DNA"/>
</dbReference>
<evidence type="ECO:0000256" key="4">
    <source>
        <dbReference type="ARBA" id="ARBA00022741"/>
    </source>
</evidence>
<evidence type="ECO:0000256" key="3">
    <source>
        <dbReference type="ARBA" id="ARBA00022630"/>
    </source>
</evidence>
<evidence type="ECO:0000256" key="1">
    <source>
        <dbReference type="ARBA" id="ARBA00004739"/>
    </source>
</evidence>
<name>A0A5S5CH83_9BACL</name>
<evidence type="ECO:0000256" key="5">
    <source>
        <dbReference type="ARBA" id="ARBA00022827"/>
    </source>
</evidence>
<feature type="binding site" evidence="10">
    <location>
        <position position="136"/>
    </location>
    <ligand>
        <name>FAD</name>
        <dbReference type="ChEBI" id="CHEBI:57692"/>
    </ligand>
</feature>
<keyword evidence="4 10" id="KW-0547">Nucleotide-binding</keyword>
<evidence type="ECO:0000256" key="8">
    <source>
        <dbReference type="ARBA" id="ARBA00048779"/>
    </source>
</evidence>